<accession>A0A810L4X9</accession>
<evidence type="ECO:0000259" key="4">
    <source>
        <dbReference type="Pfam" id="PF22725"/>
    </source>
</evidence>
<organism evidence="5 6">
    <name type="scientific">Actinocatenispora sera</name>
    <dbReference type="NCBI Taxonomy" id="390989"/>
    <lineage>
        <taxon>Bacteria</taxon>
        <taxon>Bacillati</taxon>
        <taxon>Actinomycetota</taxon>
        <taxon>Actinomycetes</taxon>
        <taxon>Micromonosporales</taxon>
        <taxon>Micromonosporaceae</taxon>
        <taxon>Actinocatenispora</taxon>
    </lineage>
</organism>
<dbReference type="InterPro" id="IPR000683">
    <property type="entry name" value="Gfo/Idh/MocA-like_OxRdtase_N"/>
</dbReference>
<feature type="domain" description="GFO/IDH/MocA-like oxidoreductase" evidence="4">
    <location>
        <begin position="124"/>
        <end position="244"/>
    </location>
</feature>
<name>A0A810L4X9_9ACTN</name>
<dbReference type="InterPro" id="IPR036291">
    <property type="entry name" value="NAD(P)-bd_dom_sf"/>
</dbReference>
<reference evidence="5" key="1">
    <citation type="submission" date="2020-08" db="EMBL/GenBank/DDBJ databases">
        <title>Whole genome shotgun sequence of Actinocatenispora sera NBRC 101916.</title>
        <authorList>
            <person name="Komaki H."/>
            <person name="Tamura T."/>
        </authorList>
    </citation>
    <scope>NUCLEOTIDE SEQUENCE</scope>
    <source>
        <strain evidence="5">NBRC 101916</strain>
    </source>
</reference>
<dbReference type="AlphaFoldDB" id="A0A810L4X9"/>
<dbReference type="Pfam" id="PF01408">
    <property type="entry name" value="GFO_IDH_MocA"/>
    <property type="match status" value="1"/>
</dbReference>
<proteinExistence type="inferred from homology"/>
<sequence>MRIGLVGAGRIGACHADSLSHLDSVDEVLLADPDPVRLEAVAAGTGAHPVRMAELLERADGVVVATPTGTHPELIRRVAGAGLPIFCEKPVAADVAETRAVLSHVAAAGVALHVGFQRRFDAGFVAVREAVRAGRLGPLHTVRACTSDPRPPSPDYLAHSGGIFRDCAVHDFDAVRWITGQEVVEVSAVGGNTGEPHFAEYGDVDTAIAVLTLSDGCLASCTTTRYNGAGYDVRLEACGRDGTLVAGLDGRAPLPSAEPGGPVPAAPYQGFADRFAAAYCAELAAFVELVRGERESPCTGTEALAALLVAEAAERSRREHRPVAVKEAA</sequence>
<feature type="domain" description="Gfo/Idh/MocA-like oxidoreductase N-terminal" evidence="3">
    <location>
        <begin position="1"/>
        <end position="116"/>
    </location>
</feature>
<keyword evidence="6" id="KW-1185">Reference proteome</keyword>
<dbReference type="Gene3D" id="3.30.360.10">
    <property type="entry name" value="Dihydrodipicolinate Reductase, domain 2"/>
    <property type="match status" value="1"/>
</dbReference>
<evidence type="ECO:0000256" key="2">
    <source>
        <dbReference type="ARBA" id="ARBA00023002"/>
    </source>
</evidence>
<dbReference type="KEGG" id="aser:Asera_40530"/>
<evidence type="ECO:0000313" key="6">
    <source>
        <dbReference type="Proteomes" id="UP000680750"/>
    </source>
</evidence>
<evidence type="ECO:0000259" key="3">
    <source>
        <dbReference type="Pfam" id="PF01408"/>
    </source>
</evidence>
<dbReference type="PANTHER" id="PTHR42840">
    <property type="entry name" value="NAD(P)-BINDING ROSSMANN-FOLD SUPERFAMILY PROTEIN-RELATED"/>
    <property type="match status" value="1"/>
</dbReference>
<evidence type="ECO:0000313" key="5">
    <source>
        <dbReference type="EMBL" id="BCJ29945.1"/>
    </source>
</evidence>
<dbReference type="GO" id="GO:0016491">
    <property type="term" value="F:oxidoreductase activity"/>
    <property type="evidence" value="ECO:0007669"/>
    <property type="project" value="UniProtKB-KW"/>
</dbReference>
<evidence type="ECO:0000256" key="1">
    <source>
        <dbReference type="ARBA" id="ARBA00010928"/>
    </source>
</evidence>
<dbReference type="InterPro" id="IPR055170">
    <property type="entry name" value="GFO_IDH_MocA-like_dom"/>
</dbReference>
<dbReference type="SUPFAM" id="SSF51735">
    <property type="entry name" value="NAD(P)-binding Rossmann-fold domains"/>
    <property type="match status" value="1"/>
</dbReference>
<dbReference type="PANTHER" id="PTHR42840:SF3">
    <property type="entry name" value="BINDING ROSSMANN FOLD OXIDOREDUCTASE, PUTATIVE (AFU_ORTHOLOGUE AFUA_2G10240)-RELATED"/>
    <property type="match status" value="1"/>
</dbReference>
<dbReference type="EMBL" id="AP023354">
    <property type="protein sequence ID" value="BCJ29945.1"/>
    <property type="molecule type" value="Genomic_DNA"/>
</dbReference>
<comment type="similarity">
    <text evidence="1">Belongs to the Gfo/Idh/MocA family.</text>
</comment>
<dbReference type="Pfam" id="PF22725">
    <property type="entry name" value="GFO_IDH_MocA_C3"/>
    <property type="match status" value="1"/>
</dbReference>
<dbReference type="Proteomes" id="UP000680750">
    <property type="component" value="Chromosome"/>
</dbReference>
<gene>
    <name evidence="5" type="primary">iolG</name>
    <name evidence="5" type="ORF">Asera_40530</name>
</gene>
<dbReference type="OrthoDB" id="256869at2"/>
<dbReference type="RefSeq" id="WP_030444657.1">
    <property type="nucleotide sequence ID" value="NZ_AP023354.1"/>
</dbReference>
<dbReference type="GO" id="GO:0000166">
    <property type="term" value="F:nucleotide binding"/>
    <property type="evidence" value="ECO:0007669"/>
    <property type="project" value="InterPro"/>
</dbReference>
<protein>
    <submittedName>
        <fullName evidence="5">Myo-inositol 2-dehydrogenase</fullName>
    </submittedName>
</protein>
<dbReference type="SUPFAM" id="SSF55347">
    <property type="entry name" value="Glyceraldehyde-3-phosphate dehydrogenase-like, C-terminal domain"/>
    <property type="match status" value="1"/>
</dbReference>
<keyword evidence="2" id="KW-0560">Oxidoreductase</keyword>
<dbReference type="Gene3D" id="3.40.50.720">
    <property type="entry name" value="NAD(P)-binding Rossmann-like Domain"/>
    <property type="match status" value="1"/>
</dbReference>